<keyword evidence="1" id="KW-0472">Membrane</keyword>
<dbReference type="CDD" id="cd16015">
    <property type="entry name" value="LTA_synthase"/>
    <property type="match status" value="1"/>
</dbReference>
<reference evidence="3" key="2">
    <citation type="submission" date="2020-09" db="EMBL/GenBank/DDBJ databases">
        <authorList>
            <person name="Sun Q."/>
            <person name="Zhou Y."/>
        </authorList>
    </citation>
    <scope>NUCLEOTIDE SEQUENCE</scope>
    <source>
        <strain evidence="3">CGMCC 1.15533</strain>
    </source>
</reference>
<dbReference type="SUPFAM" id="SSF53649">
    <property type="entry name" value="Alkaline phosphatase-like"/>
    <property type="match status" value="1"/>
</dbReference>
<dbReference type="GO" id="GO:0016740">
    <property type="term" value="F:transferase activity"/>
    <property type="evidence" value="ECO:0007669"/>
    <property type="project" value="UniProtKB-KW"/>
</dbReference>
<name>A0A917A5C9_9STRE</name>
<dbReference type="InterPro" id="IPR000917">
    <property type="entry name" value="Sulfatase_N"/>
</dbReference>
<dbReference type="InterPro" id="IPR017850">
    <property type="entry name" value="Alkaline_phosphatase_core_sf"/>
</dbReference>
<reference evidence="3" key="1">
    <citation type="journal article" date="2014" name="Int. J. Syst. Evol. Microbiol.">
        <title>Complete genome sequence of Corynebacterium casei LMG S-19264T (=DSM 44701T), isolated from a smear-ripened cheese.</title>
        <authorList>
            <consortium name="US DOE Joint Genome Institute (JGI-PGF)"/>
            <person name="Walter F."/>
            <person name="Albersmeier A."/>
            <person name="Kalinowski J."/>
            <person name="Ruckert C."/>
        </authorList>
    </citation>
    <scope>NUCLEOTIDE SEQUENCE</scope>
    <source>
        <strain evidence="3">CGMCC 1.15533</strain>
    </source>
</reference>
<keyword evidence="1" id="KW-0812">Transmembrane</keyword>
<sequence length="810" mass="93812">MPIKQKLYYLLLLFLFYIISYKEITYNIIGIGLLRSSHLEQYYQMGFTISIIILIWVFSNYVSVKLFFELTILYLFYLTSSYFMKMTLKINDNQFIWNQFSKNHFLQTNFVWILVIILSLSFIVRVIKEFYFPTLINLSTSRLTYRILVSQFLTSFILTGNQMKDRILTNRLISIDLQNKGEIFQNLFIYTLLCYLVISVLSYLFIKACGNLFKNKVSLSLAVTTSVILGAIFNYYIQIGITEYGKWYDYYIVSGATFFQIFILTGVFLGVYLICNRYIFGTVFNIIFGTAISVINSIKFDMRSEPFIPADLSWWKEFQTLSKFISIDIVPIMWGIFLLLFFTLYLQRRGLLSGKIVSKNWKRLLYVVLIWQIFVGIVHVFSQAKDENIPKGIPVLSSVNNVYDIAWQGLNARARFQSLSYVWMKQFSIKVMETPVRYSKSAIDEIVQKYKTHSNELNRSRINSISDQTVIYVLSESLSNPKHIPQITASTEVLPNIEEIKSKTTSGMMKSDGYGGGTANMEFQTLTGLPKYNFTSFVSILYTEVVPRFSIFPTISDQFLSNNRIVLHFAHANNYSRNIIYKRLDFDKQIFLKNGNVKIEPPSILGAHPSDQSTYDELIRQLDVNESQFFSVMTMQNHAPWYFDTPENLIVTGEGFTNSENSSLTSYSRLLYQTDQATKKFLDDLSKVNKKITVVFYGDHLPGLYPKSAFEKNPDSQYLTDYFIWSNFDTPKLDYPLVNSSDFTALTLEQTNSKVSPYYALLTEVLHKASVDKNELDDEGRAIAEDLKLVQYDLVAGKGYLPKEFFEIPK</sequence>
<keyword evidence="1" id="KW-1133">Transmembrane helix</keyword>
<evidence type="ECO:0000313" key="4">
    <source>
        <dbReference type="Proteomes" id="UP000660801"/>
    </source>
</evidence>
<evidence type="ECO:0000259" key="2">
    <source>
        <dbReference type="Pfam" id="PF00884"/>
    </source>
</evidence>
<dbReference type="Gene3D" id="3.40.720.10">
    <property type="entry name" value="Alkaline Phosphatase, subunit A"/>
    <property type="match status" value="1"/>
</dbReference>
<proteinExistence type="predicted"/>
<dbReference type="AlphaFoldDB" id="A0A917A5C9"/>
<dbReference type="EMBL" id="BMJN01000007">
    <property type="protein sequence ID" value="GGE27966.1"/>
    <property type="molecule type" value="Genomic_DNA"/>
</dbReference>
<organism evidence="3 4">
    <name type="scientific">Streptococcus himalayensis</name>
    <dbReference type="NCBI Taxonomy" id="1888195"/>
    <lineage>
        <taxon>Bacteria</taxon>
        <taxon>Bacillati</taxon>
        <taxon>Bacillota</taxon>
        <taxon>Bacilli</taxon>
        <taxon>Lactobacillales</taxon>
        <taxon>Streptococcaceae</taxon>
        <taxon>Streptococcus</taxon>
    </lineage>
</organism>
<dbReference type="Proteomes" id="UP000660801">
    <property type="component" value="Unassembled WGS sequence"/>
</dbReference>
<accession>A0A917A5C9</accession>
<feature type="domain" description="Sulfatase N-terminal" evidence="2">
    <location>
        <begin position="468"/>
        <end position="751"/>
    </location>
</feature>
<dbReference type="Pfam" id="PF00884">
    <property type="entry name" value="Sulfatase"/>
    <property type="match status" value="1"/>
</dbReference>
<feature type="transmembrane region" description="Helical" evidence="1">
    <location>
        <begin position="7"/>
        <end position="29"/>
    </location>
</feature>
<feature type="transmembrane region" description="Helical" evidence="1">
    <location>
        <begin position="145"/>
        <end position="163"/>
    </location>
</feature>
<keyword evidence="4" id="KW-1185">Reference proteome</keyword>
<comment type="caution">
    <text evidence="3">The sequence shown here is derived from an EMBL/GenBank/DDBJ whole genome shotgun (WGS) entry which is preliminary data.</text>
</comment>
<feature type="transmembrane region" description="Helical" evidence="1">
    <location>
        <begin position="41"/>
        <end position="59"/>
    </location>
</feature>
<dbReference type="OrthoDB" id="243547at2"/>
<feature type="transmembrane region" description="Helical" evidence="1">
    <location>
        <begin position="66"/>
        <end position="84"/>
    </location>
</feature>
<feature type="transmembrane region" description="Helical" evidence="1">
    <location>
        <begin position="324"/>
        <end position="344"/>
    </location>
</feature>
<feature type="transmembrane region" description="Helical" evidence="1">
    <location>
        <begin position="104"/>
        <end position="124"/>
    </location>
</feature>
<feature type="transmembrane region" description="Helical" evidence="1">
    <location>
        <begin position="364"/>
        <end position="381"/>
    </location>
</feature>
<feature type="transmembrane region" description="Helical" evidence="1">
    <location>
        <begin position="278"/>
        <end position="298"/>
    </location>
</feature>
<protein>
    <submittedName>
        <fullName evidence="3">Phosphoglycerol transferase</fullName>
    </submittedName>
</protein>
<evidence type="ECO:0000256" key="1">
    <source>
        <dbReference type="SAM" id="Phobius"/>
    </source>
</evidence>
<gene>
    <name evidence="3" type="ORF">GCM10011510_06410</name>
</gene>
<evidence type="ECO:0000313" key="3">
    <source>
        <dbReference type="EMBL" id="GGE27966.1"/>
    </source>
</evidence>
<feature type="transmembrane region" description="Helical" evidence="1">
    <location>
        <begin position="183"/>
        <end position="206"/>
    </location>
</feature>
<feature type="transmembrane region" description="Helical" evidence="1">
    <location>
        <begin position="218"/>
        <end position="238"/>
    </location>
</feature>
<keyword evidence="3" id="KW-0808">Transferase</keyword>
<dbReference type="RefSeq" id="WP_068992369.1">
    <property type="nucleotide sequence ID" value="NZ_BMJN01000007.1"/>
</dbReference>
<feature type="transmembrane region" description="Helical" evidence="1">
    <location>
        <begin position="250"/>
        <end position="271"/>
    </location>
</feature>